<dbReference type="Proteomes" id="UP000805193">
    <property type="component" value="Unassembled WGS sequence"/>
</dbReference>
<name>A0AC60P6E0_IXOPE</name>
<evidence type="ECO:0000313" key="2">
    <source>
        <dbReference type="Proteomes" id="UP000805193"/>
    </source>
</evidence>
<dbReference type="EMBL" id="JABSTQ010011130">
    <property type="protein sequence ID" value="KAG0414934.1"/>
    <property type="molecule type" value="Genomic_DNA"/>
</dbReference>
<sequence length="630" mass="73246">MIARFCQWKFVVLFCALVCFVCLFIRFENRVSVLEATRLKLTETVGRLQLVFLNERLHDFPPVQESRTDPPLDDFGLPEGTMDDLVVIYNRVPKTGSTSFMGVAYDLCGVNKFHVLHLNTSKNMHVMSLPDQIRFVYNVSLWKAMKPAIYHGHVAFLDFAKYGVKSKPIYINIIRKPLDRLVSYFYFLRHGDDFRPYLVRRRQGNKMTFDECVLKKGVDCAEERLWLQVPFFCGHASECWIPGNPWALEQAKHNLINSYFAVGLTEELQDFVSLLEVSFPRIFKGATAKFLTGKKAHLRKTFNKQDPSDETVENFKKSRIWQMENEFYEFAAEQFDFVRKRTLATQNGGEATELGQQFFYEKIRPKPVHGLIFLFKWYKNEEPSGSVVQDNRLDKIFFAKQVINNACATQAILSVLLNVKHPDISLGETLLSFRDFCQSFDATMKGLTLSNSDVIREVHNSFSRQQMFEFDVKQSSKDDDVYHFIGYVPIDGRLYELDGLKDGPIDLGPIPQQADWIDMVRPVIEGRIKQYNEGEIHFNLMAMITDRKLVYQKQLDALTSRLAAGAMETDDLHSEISKLHMLIQEEENKSKRYKVENIRRKHNYLPLIMEILKILSEEKKLVPLVEKDFY</sequence>
<proteinExistence type="predicted"/>
<protein>
    <submittedName>
        <fullName evidence="1">Uncharacterized protein</fullName>
    </submittedName>
</protein>
<evidence type="ECO:0000313" key="1">
    <source>
        <dbReference type="EMBL" id="KAG0414934.1"/>
    </source>
</evidence>
<reference evidence="1 2" key="1">
    <citation type="journal article" date="2020" name="Cell">
        <title>Large-Scale Comparative Analyses of Tick Genomes Elucidate Their Genetic Diversity and Vector Capacities.</title>
        <authorList>
            <consortium name="Tick Genome and Microbiome Consortium (TIGMIC)"/>
            <person name="Jia N."/>
            <person name="Wang J."/>
            <person name="Shi W."/>
            <person name="Du L."/>
            <person name="Sun Y."/>
            <person name="Zhan W."/>
            <person name="Jiang J.F."/>
            <person name="Wang Q."/>
            <person name="Zhang B."/>
            <person name="Ji P."/>
            <person name="Bell-Sakyi L."/>
            <person name="Cui X.M."/>
            <person name="Yuan T.T."/>
            <person name="Jiang B.G."/>
            <person name="Yang W.F."/>
            <person name="Lam T.T."/>
            <person name="Chang Q.C."/>
            <person name="Ding S.J."/>
            <person name="Wang X.J."/>
            <person name="Zhu J.G."/>
            <person name="Ruan X.D."/>
            <person name="Zhao L."/>
            <person name="Wei J.T."/>
            <person name="Ye R.Z."/>
            <person name="Que T.C."/>
            <person name="Du C.H."/>
            <person name="Zhou Y.H."/>
            <person name="Cheng J.X."/>
            <person name="Dai P.F."/>
            <person name="Guo W.B."/>
            <person name="Han X.H."/>
            <person name="Huang E.J."/>
            <person name="Li L.F."/>
            <person name="Wei W."/>
            <person name="Gao Y.C."/>
            <person name="Liu J.Z."/>
            <person name="Shao H.Z."/>
            <person name="Wang X."/>
            <person name="Wang C.C."/>
            <person name="Yang T.C."/>
            <person name="Huo Q.B."/>
            <person name="Li W."/>
            <person name="Chen H.Y."/>
            <person name="Chen S.E."/>
            <person name="Zhou L.G."/>
            <person name="Ni X.B."/>
            <person name="Tian J.H."/>
            <person name="Sheng Y."/>
            <person name="Liu T."/>
            <person name="Pan Y.S."/>
            <person name="Xia L.Y."/>
            <person name="Li J."/>
            <person name="Zhao F."/>
            <person name="Cao W.C."/>
        </authorList>
    </citation>
    <scope>NUCLEOTIDE SEQUENCE [LARGE SCALE GENOMIC DNA]</scope>
    <source>
        <strain evidence="1">Iper-2018</strain>
    </source>
</reference>
<organism evidence="1 2">
    <name type="scientific">Ixodes persulcatus</name>
    <name type="common">Taiga tick</name>
    <dbReference type="NCBI Taxonomy" id="34615"/>
    <lineage>
        <taxon>Eukaryota</taxon>
        <taxon>Metazoa</taxon>
        <taxon>Ecdysozoa</taxon>
        <taxon>Arthropoda</taxon>
        <taxon>Chelicerata</taxon>
        <taxon>Arachnida</taxon>
        <taxon>Acari</taxon>
        <taxon>Parasitiformes</taxon>
        <taxon>Ixodida</taxon>
        <taxon>Ixodoidea</taxon>
        <taxon>Ixodidae</taxon>
        <taxon>Ixodinae</taxon>
        <taxon>Ixodes</taxon>
    </lineage>
</organism>
<comment type="caution">
    <text evidence="1">The sequence shown here is derived from an EMBL/GenBank/DDBJ whole genome shotgun (WGS) entry which is preliminary data.</text>
</comment>
<accession>A0AC60P6E0</accession>
<keyword evidence="2" id="KW-1185">Reference proteome</keyword>
<gene>
    <name evidence="1" type="ORF">HPB47_007890</name>
</gene>